<name>A0A0E9QV16_ANGAN</name>
<proteinExistence type="predicted"/>
<sequence length="15" mass="1589">MGPRNSTRVGAEEGQ</sequence>
<organism evidence="1">
    <name type="scientific">Anguilla anguilla</name>
    <name type="common">European freshwater eel</name>
    <name type="synonym">Muraena anguilla</name>
    <dbReference type="NCBI Taxonomy" id="7936"/>
    <lineage>
        <taxon>Eukaryota</taxon>
        <taxon>Metazoa</taxon>
        <taxon>Chordata</taxon>
        <taxon>Craniata</taxon>
        <taxon>Vertebrata</taxon>
        <taxon>Euteleostomi</taxon>
        <taxon>Actinopterygii</taxon>
        <taxon>Neopterygii</taxon>
        <taxon>Teleostei</taxon>
        <taxon>Anguilliformes</taxon>
        <taxon>Anguillidae</taxon>
        <taxon>Anguilla</taxon>
    </lineage>
</organism>
<reference evidence="1" key="1">
    <citation type="submission" date="2014-11" db="EMBL/GenBank/DDBJ databases">
        <authorList>
            <person name="Amaro Gonzalez C."/>
        </authorList>
    </citation>
    <scope>NUCLEOTIDE SEQUENCE</scope>
</reference>
<accession>A0A0E9QV16</accession>
<protein>
    <submittedName>
        <fullName evidence="1">Uncharacterized protein</fullName>
    </submittedName>
</protein>
<reference evidence="1" key="2">
    <citation type="journal article" date="2015" name="Fish Shellfish Immunol.">
        <title>Early steps in the European eel (Anguilla anguilla)-Vibrio vulnificus interaction in the gills: Role of the RtxA13 toxin.</title>
        <authorList>
            <person name="Callol A."/>
            <person name="Pajuelo D."/>
            <person name="Ebbesson L."/>
            <person name="Teles M."/>
            <person name="MacKenzie S."/>
            <person name="Amaro C."/>
        </authorList>
    </citation>
    <scope>NUCLEOTIDE SEQUENCE</scope>
</reference>
<dbReference type="EMBL" id="GBXM01088634">
    <property type="protein sequence ID" value="JAH19943.1"/>
    <property type="molecule type" value="Transcribed_RNA"/>
</dbReference>
<evidence type="ECO:0000313" key="1">
    <source>
        <dbReference type="EMBL" id="JAH19943.1"/>
    </source>
</evidence>